<evidence type="ECO:0000256" key="3">
    <source>
        <dbReference type="ARBA" id="ARBA00022750"/>
    </source>
</evidence>
<feature type="region of interest" description="Disordered" evidence="5">
    <location>
        <begin position="477"/>
        <end position="497"/>
    </location>
</feature>
<evidence type="ECO:0000259" key="6">
    <source>
        <dbReference type="PROSITE" id="PS50994"/>
    </source>
</evidence>
<dbReference type="GO" id="GO:0006508">
    <property type="term" value="P:proteolysis"/>
    <property type="evidence" value="ECO:0007669"/>
    <property type="project" value="UniProtKB-KW"/>
</dbReference>
<dbReference type="GO" id="GO:0046872">
    <property type="term" value="F:metal ion binding"/>
    <property type="evidence" value="ECO:0007669"/>
    <property type="project" value="UniProtKB-KW"/>
</dbReference>
<keyword evidence="1" id="KW-0645">Protease</keyword>
<dbReference type="InterPro" id="IPR057670">
    <property type="entry name" value="SH3_retrovirus"/>
</dbReference>
<reference evidence="7" key="1">
    <citation type="submission" date="2020-06" db="EMBL/GenBank/DDBJ databases">
        <authorList>
            <person name="Li T."/>
            <person name="Hu X."/>
            <person name="Zhang T."/>
            <person name="Song X."/>
            <person name="Zhang H."/>
            <person name="Dai N."/>
            <person name="Sheng W."/>
            <person name="Hou X."/>
            <person name="Wei L."/>
        </authorList>
    </citation>
    <scope>NUCLEOTIDE SEQUENCE</scope>
    <source>
        <strain evidence="7">KEN1</strain>
        <tissue evidence="7">Leaf</tissue>
    </source>
</reference>
<dbReference type="InterPro" id="IPR036397">
    <property type="entry name" value="RNaseH_sf"/>
</dbReference>
<proteinExistence type="predicted"/>
<feature type="domain" description="Integrase catalytic" evidence="6">
    <location>
        <begin position="259"/>
        <end position="362"/>
    </location>
</feature>
<evidence type="ECO:0000313" key="7">
    <source>
        <dbReference type="EMBL" id="KAL0444308.1"/>
    </source>
</evidence>
<dbReference type="PANTHER" id="PTHR42648">
    <property type="entry name" value="TRANSPOSASE, PUTATIVE-RELATED"/>
    <property type="match status" value="1"/>
</dbReference>
<keyword evidence="2" id="KW-0479">Metal-binding</keyword>
<keyword evidence="3" id="KW-0064">Aspartyl protease</keyword>
<dbReference type="InterPro" id="IPR001584">
    <property type="entry name" value="Integrase_cat-core"/>
</dbReference>
<dbReference type="GO" id="GO:0003676">
    <property type="term" value="F:nucleic acid binding"/>
    <property type="evidence" value="ECO:0007669"/>
    <property type="project" value="InterPro"/>
</dbReference>
<dbReference type="InterPro" id="IPR012337">
    <property type="entry name" value="RNaseH-like_sf"/>
</dbReference>
<dbReference type="EMBL" id="JACGWN010000007">
    <property type="protein sequence ID" value="KAL0444308.1"/>
    <property type="molecule type" value="Genomic_DNA"/>
</dbReference>
<dbReference type="InterPro" id="IPR039537">
    <property type="entry name" value="Retrotran_Ty1/copia-like"/>
</dbReference>
<dbReference type="InterPro" id="IPR054722">
    <property type="entry name" value="PolX-like_BBD"/>
</dbReference>
<dbReference type="InterPro" id="IPR025724">
    <property type="entry name" value="GAG-pre-integrase_dom"/>
</dbReference>
<evidence type="ECO:0000256" key="4">
    <source>
        <dbReference type="ARBA" id="ARBA00022801"/>
    </source>
</evidence>
<dbReference type="SUPFAM" id="SSF53098">
    <property type="entry name" value="Ribonuclease H-like"/>
    <property type="match status" value="1"/>
</dbReference>
<comment type="caution">
    <text evidence="7">The sequence shown here is derived from an EMBL/GenBank/DDBJ whole genome shotgun (WGS) entry which is preliminary data.</text>
</comment>
<dbReference type="SUPFAM" id="SSF56672">
    <property type="entry name" value="DNA/RNA polymerases"/>
    <property type="match status" value="1"/>
</dbReference>
<dbReference type="InterPro" id="IPR043502">
    <property type="entry name" value="DNA/RNA_pol_sf"/>
</dbReference>
<dbReference type="Pfam" id="PF25597">
    <property type="entry name" value="SH3_retrovirus"/>
    <property type="match status" value="1"/>
</dbReference>
<evidence type="ECO:0000256" key="1">
    <source>
        <dbReference type="ARBA" id="ARBA00022670"/>
    </source>
</evidence>
<reference evidence="7" key="2">
    <citation type="journal article" date="2024" name="Plant">
        <title>Genomic evolution and insights into agronomic trait innovations of Sesamum species.</title>
        <authorList>
            <person name="Miao H."/>
            <person name="Wang L."/>
            <person name="Qu L."/>
            <person name="Liu H."/>
            <person name="Sun Y."/>
            <person name="Le M."/>
            <person name="Wang Q."/>
            <person name="Wei S."/>
            <person name="Zheng Y."/>
            <person name="Lin W."/>
            <person name="Duan Y."/>
            <person name="Cao H."/>
            <person name="Xiong S."/>
            <person name="Wang X."/>
            <person name="Wei L."/>
            <person name="Li C."/>
            <person name="Ma Q."/>
            <person name="Ju M."/>
            <person name="Zhao R."/>
            <person name="Li G."/>
            <person name="Mu C."/>
            <person name="Tian Q."/>
            <person name="Mei H."/>
            <person name="Zhang T."/>
            <person name="Gao T."/>
            <person name="Zhang H."/>
        </authorList>
    </citation>
    <scope>NUCLEOTIDE SEQUENCE</scope>
    <source>
        <strain evidence="7">KEN1</strain>
    </source>
</reference>
<dbReference type="GO" id="GO:0004190">
    <property type="term" value="F:aspartic-type endopeptidase activity"/>
    <property type="evidence" value="ECO:0007669"/>
    <property type="project" value="UniProtKB-KW"/>
</dbReference>
<protein>
    <submittedName>
        <fullName evidence="7">Copia protein</fullName>
    </submittedName>
</protein>
<evidence type="ECO:0000256" key="2">
    <source>
        <dbReference type="ARBA" id="ARBA00022723"/>
    </source>
</evidence>
<keyword evidence="4" id="KW-0378">Hydrolase</keyword>
<dbReference type="Gene3D" id="3.30.420.10">
    <property type="entry name" value="Ribonuclease H-like superfamily/Ribonuclease H"/>
    <property type="match status" value="2"/>
</dbReference>
<dbReference type="Pfam" id="PF22936">
    <property type="entry name" value="Pol_BBD"/>
    <property type="match status" value="1"/>
</dbReference>
<dbReference type="InterPro" id="IPR013103">
    <property type="entry name" value="RVT_2"/>
</dbReference>
<evidence type="ECO:0000256" key="5">
    <source>
        <dbReference type="SAM" id="MobiDB-lite"/>
    </source>
</evidence>
<dbReference type="PROSITE" id="PS50994">
    <property type="entry name" value="INTEGRASE"/>
    <property type="match status" value="1"/>
</dbReference>
<dbReference type="PANTHER" id="PTHR42648:SF31">
    <property type="entry name" value="RNA-DIRECTED DNA POLYMERASE"/>
    <property type="match status" value="1"/>
</dbReference>
<dbReference type="AlphaFoldDB" id="A0AAW2WS26"/>
<name>A0AAW2WS26_9LAMI</name>
<dbReference type="Pfam" id="PF07727">
    <property type="entry name" value="RVT_2"/>
    <property type="match status" value="1"/>
</dbReference>
<dbReference type="GO" id="GO:0015074">
    <property type="term" value="P:DNA integration"/>
    <property type="evidence" value="ECO:0007669"/>
    <property type="project" value="InterPro"/>
</dbReference>
<accession>A0AAW2WS26</accession>
<sequence>MSELLKFLLNNAKPTDPITNFANYAHLDEEFAGNTSKLTDVDFYCWIIDTGATNHICADIALFSSYVEPVNSQFVHLPNGSKRVVKYIGVVKLNDSIILENVLYIPQFSVSQLCYHKLYTLQFTCSGCVLQDQATNQNQVMGVLFRKLYIYRQQIISSVPVSSIKFNNVSCSTSLHCNHFIWHNRMGHPSTQAIKHISAINSSDVNTELPCDTCHKAKQSRISFPLSTTRAQQVFDLVHMDLWGPYTAPTISGDTYILTLLDDHSRSLWIFLLQPKTQECQTLCKDLGIIHQSSCTYSPQQNGRVERKHRHLLNVARALLLQASLPTKFWGDSILTATFLINRTPTKLLGWKTPFETLHGYPPTYNHLRTFGSLCYATNTTPHKPKFLPRVFKCIMIGYAMTKKAYKLYDLENHCVLISRDVIFYESVFPYSTSGADSSNQYVPILPLCSDFHSSHLSEPAVPTPTVPKPPFTLSPSHEQTIASPVPSSPPLHRSSRQKHKPLWLDDFVSSSTVTSLLHSCSTAYMSFVTSLSILQEPKLYSEVVKYVEWRDAMQAKLMLWSRTRLGSLCLCQWENTLLDVNGYLRLNLKLMLERSLYGLKQASQQWNVELTLKLTEFGFVQSGHDHCLFTKRTSMGLMALLVYVDDILVTAPSLDNIRRLIGRLLYFGFTWPDIFFNSNSVQFLNRPCDAHWKAALHVVRYLKGCPSKGLFLPSHSNLELHAFCDADWASCTDSRSSLTGLHLLRECDHFLKNQETNNYFGVSLHSPIKLFCDNQAALHIMANSVFHERFGSVRVRSFRLPSPDLGPRHEIGRRFPSWTRHLCLLLEPRYAELLDIGTSYPIRATTVATASPSKHISKCIGDTSVMIQSSCARDYRDSLSSRTTPVLSELGTRIIPTKPPRLPYDDPASQFYRVDT</sequence>
<organism evidence="7">
    <name type="scientific">Sesamum latifolium</name>
    <dbReference type="NCBI Taxonomy" id="2727402"/>
    <lineage>
        <taxon>Eukaryota</taxon>
        <taxon>Viridiplantae</taxon>
        <taxon>Streptophyta</taxon>
        <taxon>Embryophyta</taxon>
        <taxon>Tracheophyta</taxon>
        <taxon>Spermatophyta</taxon>
        <taxon>Magnoliopsida</taxon>
        <taxon>eudicotyledons</taxon>
        <taxon>Gunneridae</taxon>
        <taxon>Pentapetalae</taxon>
        <taxon>asterids</taxon>
        <taxon>lamiids</taxon>
        <taxon>Lamiales</taxon>
        <taxon>Pedaliaceae</taxon>
        <taxon>Sesamum</taxon>
    </lineage>
</organism>
<gene>
    <name evidence="7" type="ORF">Slati_2153500</name>
</gene>
<dbReference type="Pfam" id="PF13976">
    <property type="entry name" value="gag_pre-integrs"/>
    <property type="match status" value="1"/>
</dbReference>